<feature type="binding site" evidence="10">
    <location>
        <position position="239"/>
    </location>
    <ligand>
        <name>glycerol</name>
        <dbReference type="ChEBI" id="CHEBI:17754"/>
    </ligand>
</feature>
<dbReference type="EMBL" id="JAAXOT010000005">
    <property type="protein sequence ID" value="NKY56778.1"/>
    <property type="molecule type" value="Genomic_DNA"/>
</dbReference>
<evidence type="ECO:0000256" key="1">
    <source>
        <dbReference type="ARBA" id="ARBA00005190"/>
    </source>
</evidence>
<dbReference type="PIRSF" id="PIRSF000538">
    <property type="entry name" value="GlpK"/>
    <property type="match status" value="1"/>
</dbReference>
<evidence type="ECO:0000259" key="13">
    <source>
        <dbReference type="Pfam" id="PF02782"/>
    </source>
</evidence>
<feature type="binding site" evidence="10">
    <location>
        <position position="82"/>
    </location>
    <ligand>
        <name>glycerol</name>
        <dbReference type="ChEBI" id="CHEBI:17754"/>
    </ligand>
</feature>
<dbReference type="InterPro" id="IPR018485">
    <property type="entry name" value="FGGY_C"/>
</dbReference>
<dbReference type="GO" id="GO:0006072">
    <property type="term" value="P:glycerol-3-phosphate metabolic process"/>
    <property type="evidence" value="ECO:0007669"/>
    <property type="project" value="InterPro"/>
</dbReference>
<evidence type="ECO:0000256" key="9">
    <source>
        <dbReference type="ARBA" id="ARBA00054633"/>
    </source>
</evidence>
<dbReference type="GO" id="GO:0005524">
    <property type="term" value="F:ATP binding"/>
    <property type="evidence" value="ECO:0007669"/>
    <property type="project" value="UniProtKB-UniRule"/>
</dbReference>
<dbReference type="GO" id="GO:0004370">
    <property type="term" value="F:glycerol kinase activity"/>
    <property type="evidence" value="ECO:0007669"/>
    <property type="project" value="UniProtKB-UniRule"/>
</dbReference>
<dbReference type="NCBIfam" id="TIGR01311">
    <property type="entry name" value="glycerol_kin"/>
    <property type="match status" value="1"/>
</dbReference>
<accession>A0A846YI17</accession>
<feature type="binding site" evidence="10">
    <location>
        <position position="415"/>
    </location>
    <ligand>
        <name>ADP</name>
        <dbReference type="ChEBI" id="CHEBI:456216"/>
    </ligand>
</feature>
<dbReference type="UniPathway" id="UPA00618">
    <property type="reaction ID" value="UER00672"/>
</dbReference>
<feature type="binding site" evidence="10">
    <location>
        <position position="261"/>
    </location>
    <ligand>
        <name>ADP</name>
        <dbReference type="ChEBI" id="CHEBI:456216"/>
    </ligand>
</feature>
<keyword evidence="3 10" id="KW-0808">Transferase</keyword>
<evidence type="ECO:0000259" key="12">
    <source>
        <dbReference type="Pfam" id="PF00370"/>
    </source>
</evidence>
<feature type="binding site" evidence="10">
    <location>
        <position position="239"/>
    </location>
    <ligand>
        <name>sn-glycerol 3-phosphate</name>
        <dbReference type="ChEBI" id="CHEBI:57597"/>
    </ligand>
</feature>
<dbReference type="PANTHER" id="PTHR10196:SF69">
    <property type="entry name" value="GLYCEROL KINASE"/>
    <property type="match status" value="1"/>
</dbReference>
<name>A0A846YI17_9NOCA</name>
<evidence type="ECO:0000313" key="15">
    <source>
        <dbReference type="Proteomes" id="UP000570678"/>
    </source>
</evidence>
<dbReference type="FunFam" id="3.30.420.40:FF:000007">
    <property type="entry name" value="Glycerol kinase"/>
    <property type="match status" value="1"/>
</dbReference>
<evidence type="ECO:0000256" key="6">
    <source>
        <dbReference type="ARBA" id="ARBA00022798"/>
    </source>
</evidence>
<feature type="binding site" evidence="10">
    <location>
        <position position="411"/>
    </location>
    <ligand>
        <name>ADP</name>
        <dbReference type="ChEBI" id="CHEBI:456216"/>
    </ligand>
</feature>
<feature type="binding site" evidence="10">
    <location>
        <position position="261"/>
    </location>
    <ligand>
        <name>ATP</name>
        <dbReference type="ChEBI" id="CHEBI:30616"/>
    </ligand>
</feature>
<keyword evidence="15" id="KW-1185">Reference proteome</keyword>
<keyword evidence="4 10" id="KW-0547">Nucleotide-binding</keyword>
<comment type="catalytic activity">
    <reaction evidence="8 10">
        <text>glycerol + ATP = sn-glycerol 3-phosphate + ADP + H(+)</text>
        <dbReference type="Rhea" id="RHEA:21644"/>
        <dbReference type="ChEBI" id="CHEBI:15378"/>
        <dbReference type="ChEBI" id="CHEBI:17754"/>
        <dbReference type="ChEBI" id="CHEBI:30616"/>
        <dbReference type="ChEBI" id="CHEBI:57597"/>
        <dbReference type="ChEBI" id="CHEBI:456216"/>
        <dbReference type="EC" id="2.7.1.30"/>
    </reaction>
</comment>
<feature type="binding site" evidence="10">
    <location>
        <position position="81"/>
    </location>
    <ligand>
        <name>sn-glycerol 3-phosphate</name>
        <dbReference type="ChEBI" id="CHEBI:57597"/>
    </ligand>
</feature>
<dbReference type="InterPro" id="IPR043129">
    <property type="entry name" value="ATPase_NBD"/>
</dbReference>
<dbReference type="Gene3D" id="3.30.420.40">
    <property type="match status" value="2"/>
</dbReference>
<evidence type="ECO:0000256" key="5">
    <source>
        <dbReference type="ARBA" id="ARBA00022777"/>
    </source>
</evidence>
<proteinExistence type="inferred from homology"/>
<dbReference type="GO" id="GO:0019563">
    <property type="term" value="P:glycerol catabolic process"/>
    <property type="evidence" value="ECO:0007669"/>
    <property type="project" value="UniProtKB-UniRule"/>
</dbReference>
<keyword evidence="7 10" id="KW-0067">ATP-binding</keyword>
<evidence type="ECO:0000256" key="8">
    <source>
        <dbReference type="ARBA" id="ARBA00052101"/>
    </source>
</evidence>
<feature type="binding site" evidence="10">
    <location>
        <position position="11"/>
    </location>
    <ligand>
        <name>ATP</name>
        <dbReference type="ChEBI" id="CHEBI:30616"/>
    </ligand>
</feature>
<feature type="binding site" evidence="10">
    <location>
        <position position="309"/>
    </location>
    <ligand>
        <name>ATP</name>
        <dbReference type="ChEBI" id="CHEBI:30616"/>
    </ligand>
</feature>
<dbReference type="SUPFAM" id="SSF53067">
    <property type="entry name" value="Actin-like ATPase domain"/>
    <property type="match status" value="2"/>
</dbReference>
<feature type="binding site" evidence="10">
    <location>
        <position position="81"/>
    </location>
    <ligand>
        <name>glycerol</name>
        <dbReference type="ChEBI" id="CHEBI:17754"/>
    </ligand>
</feature>
<dbReference type="Pfam" id="PF00370">
    <property type="entry name" value="FGGY_N"/>
    <property type="match status" value="1"/>
</dbReference>
<dbReference type="InterPro" id="IPR000577">
    <property type="entry name" value="Carb_kinase_FGGY"/>
</dbReference>
<keyword evidence="5 10" id="KW-0418">Kinase</keyword>
<evidence type="ECO:0000313" key="14">
    <source>
        <dbReference type="EMBL" id="NKY56778.1"/>
    </source>
</evidence>
<feature type="binding site" evidence="10">
    <location>
        <position position="133"/>
    </location>
    <ligand>
        <name>glycerol</name>
        <dbReference type="ChEBI" id="CHEBI:17754"/>
    </ligand>
</feature>
<comment type="caution">
    <text evidence="14">The sequence shown here is derived from an EMBL/GenBank/DDBJ whole genome shotgun (WGS) entry which is preliminary data.</text>
</comment>
<feature type="binding site" evidence="10">
    <location>
        <position position="305"/>
    </location>
    <ligand>
        <name>ATP</name>
        <dbReference type="ChEBI" id="CHEBI:30616"/>
    </ligand>
</feature>
<feature type="binding site" evidence="10">
    <location>
        <position position="305"/>
    </location>
    <ligand>
        <name>ADP</name>
        <dbReference type="ChEBI" id="CHEBI:456216"/>
    </ligand>
</feature>
<evidence type="ECO:0000256" key="4">
    <source>
        <dbReference type="ARBA" id="ARBA00022741"/>
    </source>
</evidence>
<dbReference type="FunFam" id="3.30.420.40:FF:000008">
    <property type="entry name" value="Glycerol kinase"/>
    <property type="match status" value="1"/>
</dbReference>
<protein>
    <recommendedName>
        <fullName evidence="10">Glycerol kinase</fullName>
        <ecNumber evidence="10">2.7.1.30</ecNumber>
    </recommendedName>
    <alternativeName>
        <fullName evidence="10">ATP:glycerol 3-phosphotransferase</fullName>
    </alternativeName>
    <alternativeName>
        <fullName evidence="10">Glycerokinase</fullName>
        <shortName evidence="10">GK</shortName>
    </alternativeName>
</protein>
<dbReference type="InterPro" id="IPR018484">
    <property type="entry name" value="FGGY_N"/>
</dbReference>
<feature type="binding site" evidence="10">
    <location>
        <position position="11"/>
    </location>
    <ligand>
        <name>sn-glycerol 3-phosphate</name>
        <dbReference type="ChEBI" id="CHEBI:57597"/>
    </ligand>
</feature>
<dbReference type="PROSITE" id="PS00445">
    <property type="entry name" value="FGGY_KINASES_2"/>
    <property type="match status" value="1"/>
</dbReference>
<dbReference type="EC" id="2.7.1.30" evidence="10"/>
<dbReference type="NCBIfam" id="NF000756">
    <property type="entry name" value="PRK00047.1"/>
    <property type="match status" value="1"/>
</dbReference>
<feature type="domain" description="Carbohydrate kinase FGGY N-terminal" evidence="12">
    <location>
        <begin position="3"/>
        <end position="246"/>
    </location>
</feature>
<dbReference type="RefSeq" id="WP_062977353.1">
    <property type="nucleotide sequence ID" value="NZ_JAAXOT010000005.1"/>
</dbReference>
<evidence type="ECO:0000256" key="2">
    <source>
        <dbReference type="ARBA" id="ARBA00009156"/>
    </source>
</evidence>
<dbReference type="InterPro" id="IPR018483">
    <property type="entry name" value="Carb_kinase_FGGY_CS"/>
</dbReference>
<comment type="function">
    <text evidence="9 10">Key enzyme in the regulation of glycerol uptake and metabolism. Catalyzes the phosphorylation of glycerol to yield sn-glycerol 3-phosphate.</text>
</comment>
<sequence>MRYVAAIDQGTTSSRCILFDRSGQIAGVAQREHDQLFPKPGWVEHDPETLWRNTEFVLGAALEKAEVRAADIAAVGVTNQRETTVVWERETGRPIHNAIVWQDTRTDRLCTELAGAQGADRYADRTGLPLSTYFSGPKVRWILDTVPGARQRAESGELCFGTVDSWVLWNLTGRHITDVTNASRTLLMDLRTLQWDSEICAEIGVPTSMLPEIRSSSEIYAEITSGPLAGIPVAGILGDQQAATFGQACLSPGEAKNTYGTGNFMLLNTGTTPVFSEHGLLTTVCYRLGEQPPVYALEGSIAVTGALVQWFRDNLGIIDAAPEIEDLARTVDDNGGAYIVPAFSGLFAPRWRPDARGVIAGLTRFVTKAHLARAILESTAFQTREVMDAMRADAEANELNLESVALKVDGGMVANDLLMQFQADILDLPVVRPLVNETTALGAAYAAGLAVGYWSGTDDIRANWTAEATWNPAMPAAERESRLRDWNKAVERTYNWAD</sequence>
<feature type="binding site" evidence="10">
    <location>
        <position position="12"/>
    </location>
    <ligand>
        <name>ATP</name>
        <dbReference type="ChEBI" id="CHEBI:30616"/>
    </ligand>
</feature>
<dbReference type="HAMAP" id="MF_00186">
    <property type="entry name" value="Glycerol_kin"/>
    <property type="match status" value="1"/>
</dbReference>
<keyword evidence="6 10" id="KW-0319">Glycerol metabolism</keyword>
<feature type="domain" description="Carbohydrate kinase FGGY C-terminal" evidence="13">
    <location>
        <begin position="256"/>
        <end position="450"/>
    </location>
</feature>
<feature type="binding site" evidence="10">
    <location>
        <position position="411"/>
    </location>
    <ligand>
        <name>ATP</name>
        <dbReference type="ChEBI" id="CHEBI:30616"/>
    </ligand>
</feature>
<feature type="binding site" evidence="10">
    <location>
        <position position="82"/>
    </location>
    <ligand>
        <name>sn-glycerol 3-phosphate</name>
        <dbReference type="ChEBI" id="CHEBI:57597"/>
    </ligand>
</feature>
<evidence type="ECO:0000256" key="3">
    <source>
        <dbReference type="ARBA" id="ARBA00022679"/>
    </source>
</evidence>
<evidence type="ECO:0000256" key="11">
    <source>
        <dbReference type="RuleBase" id="RU003733"/>
    </source>
</evidence>
<feature type="binding site" evidence="10">
    <location>
        <position position="11"/>
    </location>
    <ligand>
        <name>ADP</name>
        <dbReference type="ChEBI" id="CHEBI:456216"/>
    </ligand>
</feature>
<feature type="binding site" evidence="10">
    <location>
        <position position="240"/>
    </location>
    <ligand>
        <name>glycerol</name>
        <dbReference type="ChEBI" id="CHEBI:17754"/>
    </ligand>
</feature>
<dbReference type="InterPro" id="IPR005999">
    <property type="entry name" value="Glycerol_kin"/>
</dbReference>
<dbReference type="PANTHER" id="PTHR10196">
    <property type="entry name" value="SUGAR KINASE"/>
    <property type="match status" value="1"/>
</dbReference>
<feature type="binding site" evidence="10">
    <location>
        <position position="13"/>
    </location>
    <ligand>
        <name>ATP</name>
        <dbReference type="ChEBI" id="CHEBI:30616"/>
    </ligand>
</feature>
<dbReference type="CDD" id="cd07769">
    <property type="entry name" value="ASKHA_NBD_FGGY_GK"/>
    <property type="match status" value="1"/>
</dbReference>
<comment type="pathway">
    <text evidence="1 10">Polyol metabolism; glycerol degradation via glycerol kinase pathway; sn-glycerol 3-phosphate from glycerol: step 1/1.</text>
</comment>
<dbReference type="Proteomes" id="UP000570678">
    <property type="component" value="Unassembled WGS sequence"/>
</dbReference>
<comment type="activity regulation">
    <text evidence="10">Inhibited by fructose 1,6-bisphosphate (FBP).</text>
</comment>
<gene>
    <name evidence="10 14" type="primary">glpK</name>
    <name evidence="14" type="ORF">HGA15_11560</name>
</gene>
<evidence type="ECO:0000256" key="10">
    <source>
        <dbReference type="HAMAP-Rule" id="MF_00186"/>
    </source>
</evidence>
<organism evidence="14 15">
    <name type="scientific">Nocardia flavorosea</name>
    <dbReference type="NCBI Taxonomy" id="53429"/>
    <lineage>
        <taxon>Bacteria</taxon>
        <taxon>Bacillati</taxon>
        <taxon>Actinomycetota</taxon>
        <taxon>Actinomycetes</taxon>
        <taxon>Mycobacteriales</taxon>
        <taxon>Nocardiaceae</taxon>
        <taxon>Nocardia</taxon>
    </lineage>
</organism>
<feature type="binding site" evidence="10">
    <location>
        <position position="15"/>
    </location>
    <ligand>
        <name>ADP</name>
        <dbReference type="ChEBI" id="CHEBI:456216"/>
    </ligand>
</feature>
<feature type="binding site" evidence="10">
    <location>
        <position position="133"/>
    </location>
    <ligand>
        <name>sn-glycerol 3-phosphate</name>
        <dbReference type="ChEBI" id="CHEBI:57597"/>
    </ligand>
</feature>
<evidence type="ECO:0000256" key="7">
    <source>
        <dbReference type="ARBA" id="ARBA00022840"/>
    </source>
</evidence>
<comment type="similarity">
    <text evidence="2 10 11">Belongs to the FGGY kinase family.</text>
</comment>
<dbReference type="Pfam" id="PF02782">
    <property type="entry name" value="FGGY_C"/>
    <property type="match status" value="1"/>
</dbReference>
<dbReference type="AlphaFoldDB" id="A0A846YI17"/>
<dbReference type="GO" id="GO:0005829">
    <property type="term" value="C:cytosol"/>
    <property type="evidence" value="ECO:0007669"/>
    <property type="project" value="TreeGrafter"/>
</dbReference>
<reference evidence="14 15" key="1">
    <citation type="submission" date="2020-04" db="EMBL/GenBank/DDBJ databases">
        <title>MicrobeNet Type strains.</title>
        <authorList>
            <person name="Nicholson A.C."/>
        </authorList>
    </citation>
    <scope>NUCLEOTIDE SEQUENCE [LARGE SCALE GENOMIC DNA]</scope>
    <source>
        <strain evidence="14 15">JCM 3332</strain>
    </source>
</reference>